<name>A0AAD9P9R1_RIDPI</name>
<organism evidence="1 2">
    <name type="scientific">Ridgeia piscesae</name>
    <name type="common">Tubeworm</name>
    <dbReference type="NCBI Taxonomy" id="27915"/>
    <lineage>
        <taxon>Eukaryota</taxon>
        <taxon>Metazoa</taxon>
        <taxon>Spiralia</taxon>
        <taxon>Lophotrochozoa</taxon>
        <taxon>Annelida</taxon>
        <taxon>Polychaeta</taxon>
        <taxon>Sedentaria</taxon>
        <taxon>Canalipalpata</taxon>
        <taxon>Sabellida</taxon>
        <taxon>Siboglinidae</taxon>
        <taxon>Ridgeia</taxon>
    </lineage>
</organism>
<protein>
    <submittedName>
        <fullName evidence="1">Uncharacterized protein</fullName>
    </submittedName>
</protein>
<reference evidence="1" key="1">
    <citation type="journal article" date="2023" name="Mol. Biol. Evol.">
        <title>Third-Generation Sequencing Reveals the Adaptive Role of the Epigenome in Three Deep-Sea Polychaetes.</title>
        <authorList>
            <person name="Perez M."/>
            <person name="Aroh O."/>
            <person name="Sun Y."/>
            <person name="Lan Y."/>
            <person name="Juniper S.K."/>
            <person name="Young C.R."/>
            <person name="Angers B."/>
            <person name="Qian P.Y."/>
        </authorList>
    </citation>
    <scope>NUCLEOTIDE SEQUENCE</scope>
    <source>
        <strain evidence="1">R07B-5</strain>
    </source>
</reference>
<dbReference type="AlphaFoldDB" id="A0AAD9P9R1"/>
<dbReference type="EMBL" id="JAODUO010000066">
    <property type="protein sequence ID" value="KAK2190844.1"/>
    <property type="molecule type" value="Genomic_DNA"/>
</dbReference>
<dbReference type="Proteomes" id="UP001209878">
    <property type="component" value="Unassembled WGS sequence"/>
</dbReference>
<proteinExistence type="predicted"/>
<accession>A0AAD9P9R1</accession>
<gene>
    <name evidence="1" type="ORF">NP493_66g01025</name>
</gene>
<keyword evidence="2" id="KW-1185">Reference proteome</keyword>
<evidence type="ECO:0000313" key="2">
    <source>
        <dbReference type="Proteomes" id="UP001209878"/>
    </source>
</evidence>
<sequence>MEAEIVRRYRNRLLMDGRVQIVRFERREASARAVRLSRIAREISRGRPTQRGVAQLRGRCSATAVRAASVTGTAAARVLLEFASACERGHVDILQTESLAMSLVERRQCDTDLVLHVAHCRLAQAQQVRRAQRRRRVVFRRTVR</sequence>
<comment type="caution">
    <text evidence="1">The sequence shown here is derived from an EMBL/GenBank/DDBJ whole genome shotgun (WGS) entry which is preliminary data.</text>
</comment>
<evidence type="ECO:0000313" key="1">
    <source>
        <dbReference type="EMBL" id="KAK2190844.1"/>
    </source>
</evidence>